<feature type="signal peptide" evidence="1">
    <location>
        <begin position="1"/>
        <end position="18"/>
    </location>
</feature>
<dbReference type="Proteomes" id="UP000608513">
    <property type="component" value="Unassembled WGS sequence"/>
</dbReference>
<proteinExistence type="predicted"/>
<name>A0A923MVS9_9BURK</name>
<comment type="caution">
    <text evidence="2">The sequence shown here is derived from an EMBL/GenBank/DDBJ whole genome shotgun (WGS) entry which is preliminary data.</text>
</comment>
<keyword evidence="3" id="KW-1185">Reference proteome</keyword>
<organism evidence="2 3">
    <name type="scientific">Ramlibacter cellulosilyticus</name>
    <dbReference type="NCBI Taxonomy" id="2764187"/>
    <lineage>
        <taxon>Bacteria</taxon>
        <taxon>Pseudomonadati</taxon>
        <taxon>Pseudomonadota</taxon>
        <taxon>Betaproteobacteria</taxon>
        <taxon>Burkholderiales</taxon>
        <taxon>Comamonadaceae</taxon>
        <taxon>Ramlibacter</taxon>
    </lineage>
</organism>
<evidence type="ECO:0000256" key="1">
    <source>
        <dbReference type="SAM" id="SignalP"/>
    </source>
</evidence>
<gene>
    <name evidence="2" type="ORF">H8N03_25430</name>
</gene>
<feature type="chain" id="PRO_5037112868" evidence="1">
    <location>
        <begin position="19"/>
        <end position="115"/>
    </location>
</feature>
<sequence length="115" mass="11545">MKIAFVAAACMLAASAFAQSNVSSSTGVTVTSGTGVVVTPGAPSASVTVMPSTVSTVTDHALLPGGAMVQRSSTTVLGGPAPGVSGTKTEITTYWANVPADASRDASFQRWQRLK</sequence>
<protein>
    <submittedName>
        <fullName evidence="2">Uncharacterized protein</fullName>
    </submittedName>
</protein>
<keyword evidence="1" id="KW-0732">Signal</keyword>
<dbReference type="RefSeq" id="WP_187079049.1">
    <property type="nucleotide sequence ID" value="NZ_JACORT010000017.1"/>
</dbReference>
<dbReference type="EMBL" id="JACORT010000017">
    <property type="protein sequence ID" value="MBC5786305.1"/>
    <property type="molecule type" value="Genomic_DNA"/>
</dbReference>
<dbReference type="AlphaFoldDB" id="A0A923MVS9"/>
<evidence type="ECO:0000313" key="3">
    <source>
        <dbReference type="Proteomes" id="UP000608513"/>
    </source>
</evidence>
<evidence type="ECO:0000313" key="2">
    <source>
        <dbReference type="EMBL" id="MBC5786305.1"/>
    </source>
</evidence>
<reference evidence="2" key="1">
    <citation type="submission" date="2020-08" db="EMBL/GenBank/DDBJ databases">
        <title>Ramlibacter sp. USB13 16S ribosomal RNA gene genome sequencing and assembly.</title>
        <authorList>
            <person name="Kang M."/>
        </authorList>
    </citation>
    <scope>NUCLEOTIDE SEQUENCE</scope>
    <source>
        <strain evidence="2">USB13</strain>
    </source>
</reference>
<accession>A0A923MVS9</accession>